<dbReference type="OrthoDB" id="111907at2759"/>
<dbReference type="Proteomes" id="UP001165083">
    <property type="component" value="Unassembled WGS sequence"/>
</dbReference>
<comment type="caution">
    <text evidence="1">The sequence shown here is derived from an EMBL/GenBank/DDBJ whole genome shotgun (WGS) entry which is preliminary data.</text>
</comment>
<proteinExistence type="predicted"/>
<dbReference type="AlphaFoldDB" id="A0A9W6TBR6"/>
<name>A0A9W6TBR6_9STRA</name>
<reference evidence="1" key="1">
    <citation type="submission" date="2023-04" db="EMBL/GenBank/DDBJ databases">
        <title>Phytophthora lilii NBRC 32176.</title>
        <authorList>
            <person name="Ichikawa N."/>
            <person name="Sato H."/>
            <person name="Tonouchi N."/>
        </authorList>
    </citation>
    <scope>NUCLEOTIDE SEQUENCE</scope>
    <source>
        <strain evidence="1">NBRC 32176</strain>
    </source>
</reference>
<accession>A0A9W6TBR6</accession>
<evidence type="ECO:0000313" key="2">
    <source>
        <dbReference type="Proteomes" id="UP001165083"/>
    </source>
</evidence>
<gene>
    <name evidence="1" type="ORF">Plil01_000025900</name>
</gene>
<sequence>MECRYLDFRRRLCIRPASAISNAFPFPGQRMGGYKSQDAKAEREFGMTLDHLDTLLQKQKYLCGLCYCQLTADTLQQIVSTTSLDTSMATYWSVVSSAPPPVRTFMSLKGFRYKKLVEFNSDRLRNETKIRGGKLCKKIIGYDANALYIWALDNDMPCGRLTTIEAYDGIVEDDRKT</sequence>
<keyword evidence="2" id="KW-1185">Reference proteome</keyword>
<evidence type="ECO:0000313" key="1">
    <source>
        <dbReference type="EMBL" id="GMF09349.1"/>
    </source>
</evidence>
<dbReference type="PANTHER" id="PTHR33206">
    <property type="entry name" value="PROTEIN CBG10425"/>
    <property type="match status" value="1"/>
</dbReference>
<dbReference type="PANTHER" id="PTHR33206:SF1">
    <property type="entry name" value="DNA-DIRECTED DNA POLYMERASE"/>
    <property type="match status" value="1"/>
</dbReference>
<protein>
    <submittedName>
        <fullName evidence="1">Unnamed protein product</fullName>
    </submittedName>
</protein>
<dbReference type="EMBL" id="BSXW01000009">
    <property type="protein sequence ID" value="GMF09349.1"/>
    <property type="molecule type" value="Genomic_DNA"/>
</dbReference>
<organism evidence="1 2">
    <name type="scientific">Phytophthora lilii</name>
    <dbReference type="NCBI Taxonomy" id="2077276"/>
    <lineage>
        <taxon>Eukaryota</taxon>
        <taxon>Sar</taxon>
        <taxon>Stramenopiles</taxon>
        <taxon>Oomycota</taxon>
        <taxon>Peronosporomycetes</taxon>
        <taxon>Peronosporales</taxon>
        <taxon>Peronosporaceae</taxon>
        <taxon>Phytophthora</taxon>
    </lineage>
</organism>